<dbReference type="PROSITE" id="PS52035">
    <property type="entry name" value="PEPTIDASE_M14"/>
    <property type="match status" value="1"/>
</dbReference>
<evidence type="ECO:0000256" key="8">
    <source>
        <dbReference type="ARBA" id="ARBA00022801"/>
    </source>
</evidence>
<dbReference type="GO" id="GO:0004181">
    <property type="term" value="F:metallocarboxypeptidase activity"/>
    <property type="evidence" value="ECO:0007669"/>
    <property type="project" value="InterPro"/>
</dbReference>
<reference evidence="16 17" key="1">
    <citation type="journal article" date="2019" name="Sci. Rep.">
        <title>A multi-omics analysis of the grapevine pathogen Lasiodiplodia theobromae reveals that temperature affects the expression of virulence- and pathogenicity-related genes.</title>
        <authorList>
            <person name="Felix C."/>
            <person name="Meneses R."/>
            <person name="Goncalves M.F.M."/>
            <person name="Tilleman L."/>
            <person name="Duarte A.S."/>
            <person name="Jorrin-Novo J.V."/>
            <person name="Van de Peer Y."/>
            <person name="Deforce D."/>
            <person name="Van Nieuwerburgh F."/>
            <person name="Esteves A.C."/>
            <person name="Alves A."/>
        </authorList>
    </citation>
    <scope>NUCLEOTIDE SEQUENCE [LARGE SCALE GENOMIC DNA]</scope>
    <source>
        <strain evidence="16 17">LA-SOL3</strain>
    </source>
</reference>
<accession>A0A5N5DBM8</accession>
<keyword evidence="7 14" id="KW-0732">Signal</keyword>
<dbReference type="SUPFAM" id="SSF53187">
    <property type="entry name" value="Zn-dependent exopeptidases"/>
    <property type="match status" value="1"/>
</dbReference>
<comment type="function">
    <text evidence="2">Extracellular metalloprotease that contributes to pathogenicity.</text>
</comment>
<keyword evidence="6" id="KW-0645">Protease</keyword>
<evidence type="ECO:0000256" key="5">
    <source>
        <dbReference type="ARBA" id="ARBA00022525"/>
    </source>
</evidence>
<keyword evidence="9" id="KW-0843">Virulence</keyword>
<feature type="domain" description="Peptidase M14" evidence="15">
    <location>
        <begin position="67"/>
        <end position="348"/>
    </location>
</feature>
<dbReference type="CDD" id="cd06242">
    <property type="entry name" value="M14-like"/>
    <property type="match status" value="1"/>
</dbReference>
<evidence type="ECO:0000256" key="3">
    <source>
        <dbReference type="ARBA" id="ARBA00004613"/>
    </source>
</evidence>
<keyword evidence="10" id="KW-0325">Glycoprotein</keyword>
<feature type="signal peptide" evidence="14">
    <location>
        <begin position="1"/>
        <end position="18"/>
    </location>
</feature>
<evidence type="ECO:0000256" key="13">
    <source>
        <dbReference type="PROSITE-ProRule" id="PRU01379"/>
    </source>
</evidence>
<evidence type="ECO:0000256" key="7">
    <source>
        <dbReference type="ARBA" id="ARBA00022729"/>
    </source>
</evidence>
<dbReference type="Proteomes" id="UP000325902">
    <property type="component" value="Unassembled WGS sequence"/>
</dbReference>
<comment type="similarity">
    <text evidence="4 13">Belongs to the peptidase M14 family.</text>
</comment>
<evidence type="ECO:0000256" key="10">
    <source>
        <dbReference type="ARBA" id="ARBA00023180"/>
    </source>
</evidence>
<evidence type="ECO:0000256" key="14">
    <source>
        <dbReference type="SAM" id="SignalP"/>
    </source>
</evidence>
<organism evidence="16 17">
    <name type="scientific">Lasiodiplodia theobromae</name>
    <dbReference type="NCBI Taxonomy" id="45133"/>
    <lineage>
        <taxon>Eukaryota</taxon>
        <taxon>Fungi</taxon>
        <taxon>Dikarya</taxon>
        <taxon>Ascomycota</taxon>
        <taxon>Pezizomycotina</taxon>
        <taxon>Dothideomycetes</taxon>
        <taxon>Dothideomycetes incertae sedis</taxon>
        <taxon>Botryosphaeriales</taxon>
        <taxon>Botryosphaeriaceae</taxon>
        <taxon>Lasiodiplodia</taxon>
    </lineage>
</organism>
<proteinExistence type="inferred from homology"/>
<feature type="active site" description="Proton donor/acceptor" evidence="13">
    <location>
        <position position="319"/>
    </location>
</feature>
<evidence type="ECO:0000256" key="2">
    <source>
        <dbReference type="ARBA" id="ARBA00003091"/>
    </source>
</evidence>
<dbReference type="PANTHER" id="PTHR11705">
    <property type="entry name" value="PROTEASE FAMILY M14 CARBOXYPEPTIDASE A,B"/>
    <property type="match status" value="1"/>
</dbReference>
<evidence type="ECO:0000313" key="16">
    <source>
        <dbReference type="EMBL" id="KAB2575226.1"/>
    </source>
</evidence>
<dbReference type="InterPro" id="IPR000834">
    <property type="entry name" value="Peptidase_M14"/>
</dbReference>
<comment type="subcellular location">
    <subcellularLocation>
        <location evidence="3">Secreted</location>
    </subcellularLocation>
</comment>
<evidence type="ECO:0000256" key="11">
    <source>
        <dbReference type="ARBA" id="ARBA00041263"/>
    </source>
</evidence>
<evidence type="ECO:0000256" key="12">
    <source>
        <dbReference type="ARBA" id="ARBA00042017"/>
    </source>
</evidence>
<dbReference type="OrthoDB" id="3626597at2759"/>
<dbReference type="GO" id="GO:0008270">
    <property type="term" value="F:zinc ion binding"/>
    <property type="evidence" value="ECO:0007669"/>
    <property type="project" value="InterPro"/>
</dbReference>
<comment type="caution">
    <text evidence="16">The sequence shown here is derived from an EMBL/GenBank/DDBJ whole genome shotgun (WGS) entry which is preliminary data.</text>
</comment>
<dbReference type="EMBL" id="VCHE01000035">
    <property type="protein sequence ID" value="KAB2575226.1"/>
    <property type="molecule type" value="Genomic_DNA"/>
</dbReference>
<evidence type="ECO:0000256" key="6">
    <source>
        <dbReference type="ARBA" id="ARBA00022670"/>
    </source>
</evidence>
<gene>
    <name evidence="16" type="primary">MCPB_1</name>
    <name evidence="16" type="ORF">DBV05_g6138</name>
</gene>
<sequence length="535" mass="57788">MLKSVLLVGISALTTVNAATYGNNWVTTRKDPAALAAQFPSPNTTLLSPAFLSPETIPAAFTNGTEGPTDDDELDTYLRTLASRNPWMTYTAADFVSEEGRSFPYVLLSTPNTTTSTPKVRVWLQGGVHGNEPAGDQSLLAFLGLLSSNQTYASSLLTHLDILVLPRYNPDGVAYFQRALATNYDPNRDHVKLARQQTRDIKRLFTTFAPHVAADMHEFTATRRYNGSEGADLVWAADALFSAAKNLNIDAAIRTLSEDVFAPAIAAELEAQGFRWAPYVTSDSSGSSNGVLALDEAGSDAKIGRNAMGLTQAVVFLCEMRGIGIADQHFARRTATGLAMAEAIVRTAAAYAAEVVEAVEGGVKRLEEGGEIVVTDYTVAEDSTFEMIRASDGVIVQQPVKFSSATPTTANLTRARPEAYLIPRSWADVVVRLEVFGLEVEELADGFKGTAEVLNVTSAVLEKSYYEGVVRAELTTEAFEKEIELPAGSFRVSAKQRNAALAFVALEPENIDSFAAFNIIPVEEGDEYPIFRVLA</sequence>
<dbReference type="Gene3D" id="3.40.630.10">
    <property type="entry name" value="Zn peptidases"/>
    <property type="match status" value="1"/>
</dbReference>
<evidence type="ECO:0000256" key="1">
    <source>
        <dbReference type="ARBA" id="ARBA00001947"/>
    </source>
</evidence>
<protein>
    <recommendedName>
        <fullName evidence="12">Carboxypeptidase M14B</fullName>
    </recommendedName>
    <alternativeName>
        <fullName evidence="11">Carboxypeptidase MCPB</fullName>
    </alternativeName>
</protein>
<dbReference type="GO" id="GO:0006508">
    <property type="term" value="P:proteolysis"/>
    <property type="evidence" value="ECO:0007669"/>
    <property type="project" value="UniProtKB-KW"/>
</dbReference>
<comment type="cofactor">
    <cofactor evidence="1">
        <name>Zn(2+)</name>
        <dbReference type="ChEBI" id="CHEBI:29105"/>
    </cofactor>
</comment>
<name>A0A5N5DBM8_9PEZI</name>
<keyword evidence="8" id="KW-0378">Hydrolase</keyword>
<keyword evidence="5" id="KW-0964">Secreted</keyword>
<evidence type="ECO:0000256" key="9">
    <source>
        <dbReference type="ARBA" id="ARBA00023026"/>
    </source>
</evidence>
<evidence type="ECO:0000259" key="15">
    <source>
        <dbReference type="PROSITE" id="PS52035"/>
    </source>
</evidence>
<dbReference type="AlphaFoldDB" id="A0A5N5DBM8"/>
<keyword evidence="16" id="KW-0121">Carboxypeptidase</keyword>
<evidence type="ECO:0000256" key="4">
    <source>
        <dbReference type="ARBA" id="ARBA00005988"/>
    </source>
</evidence>
<dbReference type="Pfam" id="PF00246">
    <property type="entry name" value="Peptidase_M14"/>
    <property type="match status" value="1"/>
</dbReference>
<keyword evidence="17" id="KW-1185">Reference proteome</keyword>
<evidence type="ECO:0000313" key="17">
    <source>
        <dbReference type="Proteomes" id="UP000325902"/>
    </source>
</evidence>
<dbReference type="GO" id="GO:0005576">
    <property type="term" value="C:extracellular region"/>
    <property type="evidence" value="ECO:0007669"/>
    <property type="project" value="UniProtKB-SubCell"/>
</dbReference>
<feature type="chain" id="PRO_5024838348" description="Carboxypeptidase M14B" evidence="14">
    <location>
        <begin position="19"/>
        <end position="535"/>
    </location>
</feature>
<dbReference type="PANTHER" id="PTHR11705:SF83">
    <property type="entry name" value="INACTIVE METALLOCARBOXYPEPTIDASE ECM14"/>
    <property type="match status" value="1"/>
</dbReference>